<proteinExistence type="predicted"/>
<accession>A0ABY4E0I6</accession>
<evidence type="ECO:0000313" key="2">
    <source>
        <dbReference type="Proteomes" id="UP000832011"/>
    </source>
</evidence>
<sequence>MNLSELWSDSESVVISEKNIAAILDGIEQNEKFPNTNKTSVELLNEGLIEFGTNLYSCPKCDRIYIDSGDGTFISYARENI</sequence>
<gene>
    <name evidence="1" type="ORF">LVJ82_17965</name>
</gene>
<dbReference type="EMBL" id="CP091511">
    <property type="protein sequence ID" value="UOO89302.1"/>
    <property type="molecule type" value="Genomic_DNA"/>
</dbReference>
<protein>
    <submittedName>
        <fullName evidence="1">Uncharacterized protein</fullName>
    </submittedName>
</protein>
<name>A0ABY4E0I6_9NEIS</name>
<organism evidence="1 2">
    <name type="scientific">Vitreoscilla massiliensis</name>
    <dbReference type="NCBI Taxonomy" id="1689272"/>
    <lineage>
        <taxon>Bacteria</taxon>
        <taxon>Pseudomonadati</taxon>
        <taxon>Pseudomonadota</taxon>
        <taxon>Betaproteobacteria</taxon>
        <taxon>Neisseriales</taxon>
        <taxon>Neisseriaceae</taxon>
        <taxon>Vitreoscilla</taxon>
    </lineage>
</organism>
<evidence type="ECO:0000313" key="1">
    <source>
        <dbReference type="EMBL" id="UOO89302.1"/>
    </source>
</evidence>
<dbReference type="Proteomes" id="UP000832011">
    <property type="component" value="Chromosome"/>
</dbReference>
<keyword evidence="2" id="KW-1185">Reference proteome</keyword>
<reference evidence="1 2" key="1">
    <citation type="journal article" date="2022" name="Res Sq">
        <title>Evolution of multicellular longitudinally dividing oral cavity symbionts (Neisseriaceae).</title>
        <authorList>
            <person name="Nyongesa S."/>
            <person name="Weber P."/>
            <person name="Bernet E."/>
            <person name="Pullido F."/>
            <person name="Nieckarz M."/>
            <person name="Delaby M."/>
            <person name="Nieves C."/>
            <person name="Viehboeck T."/>
            <person name="Krause N."/>
            <person name="Rivera-Millot A."/>
            <person name="Nakamura A."/>
            <person name="Vischer N."/>
            <person name="VanNieuwenhze M."/>
            <person name="Brun Y."/>
            <person name="Cava F."/>
            <person name="Bulgheresi S."/>
            <person name="Veyrier F."/>
        </authorList>
    </citation>
    <scope>NUCLEOTIDE SEQUENCE [LARGE SCALE GENOMIC DNA]</scope>
    <source>
        <strain evidence="1 2">SN4</strain>
    </source>
</reference>
<dbReference type="RefSeq" id="WP_147645433.1">
    <property type="nucleotide sequence ID" value="NZ_CABKVG010000010.1"/>
</dbReference>